<dbReference type="Proteomes" id="UP000799757">
    <property type="component" value="Unassembled WGS sequence"/>
</dbReference>
<keyword evidence="2" id="KW-1185">Reference proteome</keyword>
<protein>
    <submittedName>
        <fullName evidence="1">Uncharacterized protein</fullName>
    </submittedName>
</protein>
<proteinExistence type="predicted"/>
<gene>
    <name evidence="1" type="ORF">K505DRAFT_57166</name>
</gene>
<evidence type="ECO:0000313" key="2">
    <source>
        <dbReference type="Proteomes" id="UP000799757"/>
    </source>
</evidence>
<dbReference type="AlphaFoldDB" id="A0A6A6X7C5"/>
<accession>A0A6A6X7C5</accession>
<dbReference type="EMBL" id="MU001983">
    <property type="protein sequence ID" value="KAF2792151.1"/>
    <property type="molecule type" value="Genomic_DNA"/>
</dbReference>
<sequence length="167" mass="18441">MYCSRPGRLEKVERNMPPWRCCRRPGARLEVLYACQCGRRRAPTAAQTAQQRAHDGRAGSLVRPTAVPLGSSQGRLEYMACARPSRRGDSTVLRIRWLACGLVRFSSFKKFVKGPAACPSLHSGTCTHSLYPHHVAVLAPRPVSWPSVSFPSVLSGWQLAQGTRATR</sequence>
<reference evidence="1" key="1">
    <citation type="journal article" date="2020" name="Stud. Mycol.">
        <title>101 Dothideomycetes genomes: a test case for predicting lifestyles and emergence of pathogens.</title>
        <authorList>
            <person name="Haridas S."/>
            <person name="Albert R."/>
            <person name="Binder M."/>
            <person name="Bloem J."/>
            <person name="Labutti K."/>
            <person name="Salamov A."/>
            <person name="Andreopoulos B."/>
            <person name="Baker S."/>
            <person name="Barry K."/>
            <person name="Bills G."/>
            <person name="Bluhm B."/>
            <person name="Cannon C."/>
            <person name="Castanera R."/>
            <person name="Culley D."/>
            <person name="Daum C."/>
            <person name="Ezra D."/>
            <person name="Gonzalez J."/>
            <person name="Henrissat B."/>
            <person name="Kuo A."/>
            <person name="Liang C."/>
            <person name="Lipzen A."/>
            <person name="Lutzoni F."/>
            <person name="Magnuson J."/>
            <person name="Mondo S."/>
            <person name="Nolan M."/>
            <person name="Ohm R."/>
            <person name="Pangilinan J."/>
            <person name="Park H.-J."/>
            <person name="Ramirez L."/>
            <person name="Alfaro M."/>
            <person name="Sun H."/>
            <person name="Tritt A."/>
            <person name="Yoshinaga Y."/>
            <person name="Zwiers L.-H."/>
            <person name="Turgeon B."/>
            <person name="Goodwin S."/>
            <person name="Spatafora J."/>
            <person name="Crous P."/>
            <person name="Grigoriev I."/>
        </authorList>
    </citation>
    <scope>NUCLEOTIDE SEQUENCE</scope>
    <source>
        <strain evidence="1">CBS 109.77</strain>
    </source>
</reference>
<evidence type="ECO:0000313" key="1">
    <source>
        <dbReference type="EMBL" id="KAF2792151.1"/>
    </source>
</evidence>
<organism evidence="1 2">
    <name type="scientific">Melanomma pulvis-pyrius CBS 109.77</name>
    <dbReference type="NCBI Taxonomy" id="1314802"/>
    <lineage>
        <taxon>Eukaryota</taxon>
        <taxon>Fungi</taxon>
        <taxon>Dikarya</taxon>
        <taxon>Ascomycota</taxon>
        <taxon>Pezizomycotina</taxon>
        <taxon>Dothideomycetes</taxon>
        <taxon>Pleosporomycetidae</taxon>
        <taxon>Pleosporales</taxon>
        <taxon>Melanommataceae</taxon>
        <taxon>Melanomma</taxon>
    </lineage>
</organism>
<name>A0A6A6X7C5_9PLEO</name>